<dbReference type="InterPro" id="IPR003594">
    <property type="entry name" value="HATPase_dom"/>
</dbReference>
<feature type="modified residue" description="4-aspartylphosphate" evidence="7">
    <location>
        <position position="594"/>
    </location>
</feature>
<evidence type="ECO:0000256" key="6">
    <source>
        <dbReference type="ARBA" id="ARBA00023012"/>
    </source>
</evidence>
<dbReference type="Pfam" id="PF00072">
    <property type="entry name" value="Response_reg"/>
    <property type="match status" value="3"/>
</dbReference>
<dbReference type="InterPro" id="IPR036097">
    <property type="entry name" value="HisK_dim/P_sf"/>
</dbReference>
<keyword evidence="3 7" id="KW-0597">Phosphoprotein</keyword>
<dbReference type="SUPFAM" id="SSF52172">
    <property type="entry name" value="CheY-like"/>
    <property type="match status" value="3"/>
</dbReference>
<dbReference type="OrthoDB" id="6187449at2"/>
<evidence type="ECO:0000256" key="2">
    <source>
        <dbReference type="ARBA" id="ARBA00012438"/>
    </source>
</evidence>
<dbReference type="PROSITE" id="PS50109">
    <property type="entry name" value="HIS_KIN"/>
    <property type="match status" value="1"/>
</dbReference>
<dbReference type="PANTHER" id="PTHR43047:SF72">
    <property type="entry name" value="OSMOSENSING HISTIDINE PROTEIN KINASE SLN1"/>
    <property type="match status" value="1"/>
</dbReference>
<feature type="modified residue" description="4-aspartylphosphate" evidence="7">
    <location>
        <position position="461"/>
    </location>
</feature>
<evidence type="ECO:0000256" key="4">
    <source>
        <dbReference type="ARBA" id="ARBA00022679"/>
    </source>
</evidence>
<evidence type="ECO:0000313" key="11">
    <source>
        <dbReference type="Proteomes" id="UP000319732"/>
    </source>
</evidence>
<evidence type="ECO:0000313" key="10">
    <source>
        <dbReference type="EMBL" id="TQV66312.1"/>
    </source>
</evidence>
<sequence length="662" mass="72472">MPPIKLLMVDDDEDDVLIIRALLDDIGRHRFQLDYATDFADGEAQLKSNTHDLCLMDYRLGARDGIELLKRAKALSFTGPIIFLSGIHVNEVDNRALRAGAADFLTKENLTAQTLERAIRYALGRKEVEMARMEQLKAEAQSRAKSEFLAYLSHELRSPLSAILGFTELLLAQVYSAQSIDSSELSDRLRIIDRNGKHLLGLFNDMLDLSRLDVGQLALEKQPIELAAFLADIYALGHSQAAEKNLTFHLEPPNMVPLTIVSDPMRLRQVLLNLIGNAVKFTDRGGVRLSVDWIDNADHCLLQFSVKDTGMGIAPADRERVFLPFFRSTQGRVQPRAGAGLGLAISKHLVTFLGGDLWLQSRMGQGSEFTFSINPGNIDSSRLQALTFDGELDATTEKVVVPRFSGSVLIVDDLRDIRQLIGQFIETTGLDVVYAKNGREALQAVAQAEQRGRHFAVVLMDIHMPVMGGLDATVNLRQTGFSSPIVALTAGHIKGDNDSLREAGFSDYLSKPVTRARLYHCLATHLARLSEGETRSEPKARQTMQVLVVDDDGDAAQVLAEWLTRLGHRATIANSASAALAIAGAEKIDLALVDLHLGEDDGYQLCAQLTALDSAIRIVVISGAEVDFSKAAAMGVERSVLKPITAEVLTSILSEVDFNTPS</sequence>
<evidence type="ECO:0000256" key="7">
    <source>
        <dbReference type="PROSITE-ProRule" id="PRU00169"/>
    </source>
</evidence>
<proteinExistence type="predicted"/>
<evidence type="ECO:0000256" key="1">
    <source>
        <dbReference type="ARBA" id="ARBA00000085"/>
    </source>
</evidence>
<dbReference type="SMART" id="SM00388">
    <property type="entry name" value="HisKA"/>
    <property type="match status" value="1"/>
</dbReference>
<dbReference type="InterPro" id="IPR011006">
    <property type="entry name" value="CheY-like_superfamily"/>
</dbReference>
<feature type="domain" description="Histidine kinase" evidence="8">
    <location>
        <begin position="151"/>
        <end position="377"/>
    </location>
</feature>
<dbReference type="RefSeq" id="WP_142930137.1">
    <property type="nucleotide sequence ID" value="NZ_ML660117.1"/>
</dbReference>
<dbReference type="Proteomes" id="UP000319732">
    <property type="component" value="Unassembled WGS sequence"/>
</dbReference>
<keyword evidence="5" id="KW-0418">Kinase</keyword>
<dbReference type="EMBL" id="VHSG01000042">
    <property type="protein sequence ID" value="TQV66312.1"/>
    <property type="molecule type" value="Genomic_DNA"/>
</dbReference>
<feature type="modified residue" description="4-aspartylphosphate" evidence="7">
    <location>
        <position position="57"/>
    </location>
</feature>
<dbReference type="SUPFAM" id="SSF47384">
    <property type="entry name" value="Homodimeric domain of signal transducing histidine kinase"/>
    <property type="match status" value="1"/>
</dbReference>
<feature type="domain" description="Response regulatory" evidence="9">
    <location>
        <begin position="5"/>
        <end position="122"/>
    </location>
</feature>
<dbReference type="InterPro" id="IPR036890">
    <property type="entry name" value="HATPase_C_sf"/>
</dbReference>
<dbReference type="SMART" id="SM00387">
    <property type="entry name" value="HATPase_c"/>
    <property type="match status" value="1"/>
</dbReference>
<dbReference type="FunFam" id="3.30.565.10:FF:000010">
    <property type="entry name" value="Sensor histidine kinase RcsC"/>
    <property type="match status" value="1"/>
</dbReference>
<protein>
    <recommendedName>
        <fullName evidence="2">histidine kinase</fullName>
        <ecNumber evidence="2">2.7.13.3</ecNumber>
    </recommendedName>
</protein>
<dbReference type="SUPFAM" id="SSF55874">
    <property type="entry name" value="ATPase domain of HSP90 chaperone/DNA topoisomerase II/histidine kinase"/>
    <property type="match status" value="1"/>
</dbReference>
<evidence type="ECO:0000259" key="9">
    <source>
        <dbReference type="PROSITE" id="PS50110"/>
    </source>
</evidence>
<dbReference type="Pfam" id="PF00512">
    <property type="entry name" value="HisKA"/>
    <property type="match status" value="1"/>
</dbReference>
<dbReference type="CDD" id="cd00082">
    <property type="entry name" value="HisKA"/>
    <property type="match status" value="1"/>
</dbReference>
<feature type="domain" description="Response regulatory" evidence="9">
    <location>
        <begin position="545"/>
        <end position="657"/>
    </location>
</feature>
<dbReference type="InterPro" id="IPR004358">
    <property type="entry name" value="Sig_transdc_His_kin-like_C"/>
</dbReference>
<dbReference type="GO" id="GO:0000155">
    <property type="term" value="F:phosphorelay sensor kinase activity"/>
    <property type="evidence" value="ECO:0007669"/>
    <property type="project" value="InterPro"/>
</dbReference>
<comment type="catalytic activity">
    <reaction evidence="1">
        <text>ATP + protein L-histidine = ADP + protein N-phospho-L-histidine.</text>
        <dbReference type="EC" id="2.7.13.3"/>
    </reaction>
</comment>
<dbReference type="Gene3D" id="3.30.565.10">
    <property type="entry name" value="Histidine kinase-like ATPase, C-terminal domain"/>
    <property type="match status" value="1"/>
</dbReference>
<dbReference type="PANTHER" id="PTHR43047">
    <property type="entry name" value="TWO-COMPONENT HISTIDINE PROTEIN KINASE"/>
    <property type="match status" value="1"/>
</dbReference>
<dbReference type="PRINTS" id="PR00344">
    <property type="entry name" value="BCTRLSENSOR"/>
</dbReference>
<comment type="caution">
    <text evidence="10">The sequence shown here is derived from an EMBL/GenBank/DDBJ whole genome shotgun (WGS) entry which is preliminary data.</text>
</comment>
<dbReference type="InterPro" id="IPR003661">
    <property type="entry name" value="HisK_dim/P_dom"/>
</dbReference>
<dbReference type="CDD" id="cd16922">
    <property type="entry name" value="HATPase_EvgS-ArcB-TorS-like"/>
    <property type="match status" value="1"/>
</dbReference>
<keyword evidence="6" id="KW-0902">Two-component regulatory system</keyword>
<dbReference type="CDD" id="cd17546">
    <property type="entry name" value="REC_hyHK_CKI1_RcsC-like"/>
    <property type="match status" value="1"/>
</dbReference>
<dbReference type="AlphaFoldDB" id="A0A545SMS8"/>
<dbReference type="Gene3D" id="1.10.287.130">
    <property type="match status" value="1"/>
</dbReference>
<accession>A0A545SMS8</accession>
<dbReference type="Gene3D" id="3.40.50.2300">
    <property type="match status" value="3"/>
</dbReference>
<organism evidence="10 11">
    <name type="scientific">Exilibacterium tricleocarpae</name>
    <dbReference type="NCBI Taxonomy" id="2591008"/>
    <lineage>
        <taxon>Bacteria</taxon>
        <taxon>Pseudomonadati</taxon>
        <taxon>Pseudomonadota</taxon>
        <taxon>Gammaproteobacteria</taxon>
        <taxon>Cellvibrionales</taxon>
        <taxon>Cellvibrionaceae</taxon>
        <taxon>Exilibacterium</taxon>
    </lineage>
</organism>
<feature type="domain" description="Response regulatory" evidence="9">
    <location>
        <begin position="407"/>
        <end position="526"/>
    </location>
</feature>
<name>A0A545SMS8_9GAMM</name>
<keyword evidence="11" id="KW-1185">Reference proteome</keyword>
<dbReference type="GO" id="GO:0005886">
    <property type="term" value="C:plasma membrane"/>
    <property type="evidence" value="ECO:0007669"/>
    <property type="project" value="TreeGrafter"/>
</dbReference>
<evidence type="ECO:0000256" key="5">
    <source>
        <dbReference type="ARBA" id="ARBA00022777"/>
    </source>
</evidence>
<dbReference type="InterPro" id="IPR001789">
    <property type="entry name" value="Sig_transdc_resp-reg_receiver"/>
</dbReference>
<evidence type="ECO:0000256" key="3">
    <source>
        <dbReference type="ARBA" id="ARBA00022553"/>
    </source>
</evidence>
<dbReference type="CDD" id="cd00156">
    <property type="entry name" value="REC"/>
    <property type="match status" value="2"/>
</dbReference>
<gene>
    <name evidence="10" type="ORF">FKG94_27355</name>
</gene>
<dbReference type="InterPro" id="IPR005467">
    <property type="entry name" value="His_kinase_dom"/>
</dbReference>
<reference evidence="10 11" key="1">
    <citation type="submission" date="2019-06" db="EMBL/GenBank/DDBJ databases">
        <title>Whole genome sequence for Cellvibrionaceae sp. R142.</title>
        <authorList>
            <person name="Wang G."/>
        </authorList>
    </citation>
    <scope>NUCLEOTIDE SEQUENCE [LARGE SCALE GENOMIC DNA]</scope>
    <source>
        <strain evidence="10 11">R142</strain>
    </source>
</reference>
<dbReference type="GO" id="GO:0009927">
    <property type="term" value="F:histidine phosphotransfer kinase activity"/>
    <property type="evidence" value="ECO:0007669"/>
    <property type="project" value="TreeGrafter"/>
</dbReference>
<dbReference type="Pfam" id="PF02518">
    <property type="entry name" value="HATPase_c"/>
    <property type="match status" value="1"/>
</dbReference>
<dbReference type="PROSITE" id="PS50110">
    <property type="entry name" value="RESPONSE_REGULATORY"/>
    <property type="match status" value="3"/>
</dbReference>
<evidence type="ECO:0000259" key="8">
    <source>
        <dbReference type="PROSITE" id="PS50109"/>
    </source>
</evidence>
<keyword evidence="4" id="KW-0808">Transferase</keyword>
<dbReference type="EC" id="2.7.13.3" evidence="2"/>
<dbReference type="SMART" id="SM00448">
    <property type="entry name" value="REC"/>
    <property type="match status" value="3"/>
</dbReference>